<dbReference type="Proteomes" id="UP000708576">
    <property type="component" value="Unassembled WGS sequence"/>
</dbReference>
<evidence type="ECO:0000313" key="1">
    <source>
        <dbReference type="EMBL" id="MBS2098288.1"/>
    </source>
</evidence>
<keyword evidence="2" id="KW-1185">Reference proteome</keyword>
<proteinExistence type="predicted"/>
<evidence type="ECO:0000313" key="2">
    <source>
        <dbReference type="Proteomes" id="UP000708576"/>
    </source>
</evidence>
<sequence length="642" mass="76158">MRIGFFVTLFCFIHSWAIDAQFLDRWHQNSIDKRLIKMEERLKEKPIELGANLQLLGDKIYLVTNDDKWFRRAMRPRKSGFKLKILSETYNPCSFNNNSIGYLKKTEVENILFRNIRKSKSRIGQNTDNAYFLIDLPEELLAYKNDFNLMFTIEGKGRNYNSYAHPWGYAPFFNETYTIDSKDKIKHFLNSFRHKAFVEYDTLEVNVPFNASSDTLYWRKIDSDFIFKMGTATSVDSAVIRSYASVDGDKSSNLVLARRRGENIISFLHEFGLDTSKVNLQWAENWELFRHQYKEEGIIYFDRLTQKEIKTFFTDSLKHKHWQKRLDAQRSSKIKLFCSTKHPVMLLSDEELVDNFNKATANKKYESAEIILHEMWNRIIVDKYSVPPIDILQFYTGRKSEALEKKHLWLLHLYEREISDCSLSELVELMEIQPRDPEVNYWYIHQLLIHGRIGVDKTEQLKLEREIKRLRRYKVPVYYSSRLLMNFYIKAASQAHINGQYKLKSYYMNNVYNLARHKFKDEKDLTEVAAFCSLMYYSEYGRKLLHKIVFNGQYNQQMLEAFVWMTLYKKDYYLDTNYQLLVKIVAETNPGELLKMFQSSTDGGIAFFLLDHPYYRSLYCKCLSNESPLLSTKSNKKAPKSN</sequence>
<gene>
    <name evidence="1" type="ORF">KEM10_08345</name>
</gene>
<dbReference type="RefSeq" id="WP_212215532.1">
    <property type="nucleotide sequence ID" value="NZ_JAGUCO010000004.1"/>
</dbReference>
<organism evidence="1 2">
    <name type="scientific">Carboxylicivirga linearis</name>
    <dbReference type="NCBI Taxonomy" id="1628157"/>
    <lineage>
        <taxon>Bacteria</taxon>
        <taxon>Pseudomonadati</taxon>
        <taxon>Bacteroidota</taxon>
        <taxon>Bacteroidia</taxon>
        <taxon>Marinilabiliales</taxon>
        <taxon>Marinilabiliaceae</taxon>
        <taxon>Carboxylicivirga</taxon>
    </lineage>
</organism>
<comment type="caution">
    <text evidence="1">The sequence shown here is derived from an EMBL/GenBank/DDBJ whole genome shotgun (WGS) entry which is preliminary data.</text>
</comment>
<name>A0ABS5JTZ2_9BACT</name>
<dbReference type="EMBL" id="JAGUCO010000004">
    <property type="protein sequence ID" value="MBS2098288.1"/>
    <property type="molecule type" value="Genomic_DNA"/>
</dbReference>
<protein>
    <submittedName>
        <fullName evidence="1">Uncharacterized protein</fullName>
    </submittedName>
</protein>
<reference evidence="1 2" key="1">
    <citation type="journal article" date="2015" name="Int. J. Syst. Evol. Microbiol.">
        <title>Carboxylicivirga linearis sp. nov., isolated from a sea cucumber culture pond.</title>
        <authorList>
            <person name="Wang F.Q."/>
            <person name="Zhou Y.X."/>
            <person name="Lin X.Z."/>
            <person name="Chen G.J."/>
            <person name="Du Z.J."/>
        </authorList>
    </citation>
    <scope>NUCLEOTIDE SEQUENCE [LARGE SCALE GENOMIC DNA]</scope>
    <source>
        <strain evidence="1 2">FB218</strain>
    </source>
</reference>
<accession>A0ABS5JTZ2</accession>